<accession>A0A5B8M8I4</accession>
<protein>
    <submittedName>
        <fullName evidence="3">DUF2993 domain-containing protein</fullName>
    </submittedName>
</protein>
<feature type="transmembrane region" description="Helical" evidence="2">
    <location>
        <begin position="51"/>
        <end position="73"/>
    </location>
</feature>
<dbReference type="Proteomes" id="UP000320216">
    <property type="component" value="Chromosome"/>
</dbReference>
<keyword evidence="2" id="KW-1133">Transmembrane helix</keyword>
<dbReference type="KEGG" id="huw:FPZ11_18840"/>
<gene>
    <name evidence="3" type="ORF">FPZ11_18840</name>
</gene>
<sequence length="289" mass="30230">MSNQDQPTEPLPPYRADESPTKPYAALGHPEPSADGAGDGPAPGRRRGLKAAVWIVGVVAVLVVLFFVTDAVLRQVAQNAVSDEIRSQLPDDVTANDLSVKIDGFSVIGQYLSGRFEKIELTSSDVLVQGNRLSANIVAHGVPTDFSKPVQRIDGSMTIGQRAVNGLVDLPNGTTVTLKQNEVGLKGTGQILGIDVGYTASVTPTLKGGDTVVLSPQNVSVTAGGGSLDVTRFAKDLLPSQISICVAQYLPKGIDVTGLTVEDDVAHVSVRANDFVLSDETLQTKGSCG</sequence>
<evidence type="ECO:0000256" key="1">
    <source>
        <dbReference type="SAM" id="MobiDB-lite"/>
    </source>
</evidence>
<dbReference type="AlphaFoldDB" id="A0A5B8M8I4"/>
<dbReference type="InterPro" id="IPR021373">
    <property type="entry name" value="DUF2993"/>
</dbReference>
<evidence type="ECO:0000313" key="4">
    <source>
        <dbReference type="Proteomes" id="UP000320216"/>
    </source>
</evidence>
<feature type="region of interest" description="Disordered" evidence="1">
    <location>
        <begin position="1"/>
        <end position="43"/>
    </location>
</feature>
<keyword evidence="4" id="KW-1185">Reference proteome</keyword>
<dbReference type="EMBL" id="CP042305">
    <property type="protein sequence ID" value="QDZ16529.1"/>
    <property type="molecule type" value="Genomic_DNA"/>
</dbReference>
<proteinExistence type="predicted"/>
<feature type="compositionally biased region" description="Low complexity" evidence="1">
    <location>
        <begin position="34"/>
        <end position="43"/>
    </location>
</feature>
<organism evidence="3 4">
    <name type="scientific">Humibacter ginsenosidimutans</name>
    <dbReference type="NCBI Taxonomy" id="2599293"/>
    <lineage>
        <taxon>Bacteria</taxon>
        <taxon>Bacillati</taxon>
        <taxon>Actinomycetota</taxon>
        <taxon>Actinomycetes</taxon>
        <taxon>Micrococcales</taxon>
        <taxon>Microbacteriaceae</taxon>
        <taxon>Humibacter</taxon>
    </lineage>
</organism>
<dbReference type="RefSeq" id="WP_146322533.1">
    <property type="nucleotide sequence ID" value="NZ_CP042305.1"/>
</dbReference>
<evidence type="ECO:0000256" key="2">
    <source>
        <dbReference type="SAM" id="Phobius"/>
    </source>
</evidence>
<dbReference type="OrthoDB" id="5116168at2"/>
<keyword evidence="2" id="KW-0472">Membrane</keyword>
<reference evidence="3 4" key="1">
    <citation type="submission" date="2019-07" db="EMBL/GenBank/DDBJ databases">
        <title>Full genome sequence of Humibacter sp. WJ7-1.</title>
        <authorList>
            <person name="Im W.-T."/>
        </authorList>
    </citation>
    <scope>NUCLEOTIDE SEQUENCE [LARGE SCALE GENOMIC DNA]</scope>
    <source>
        <strain evidence="3 4">WJ7-1</strain>
    </source>
</reference>
<name>A0A5B8M8I4_9MICO</name>
<dbReference type="Pfam" id="PF11209">
    <property type="entry name" value="LmeA"/>
    <property type="match status" value="1"/>
</dbReference>
<evidence type="ECO:0000313" key="3">
    <source>
        <dbReference type="EMBL" id="QDZ16529.1"/>
    </source>
</evidence>
<keyword evidence="2" id="KW-0812">Transmembrane</keyword>